<dbReference type="Proteomes" id="UP000054693">
    <property type="component" value="Unassembled WGS sequence"/>
</dbReference>
<keyword evidence="3 9" id="KW-0812">Transmembrane</keyword>
<dbReference type="AlphaFoldDB" id="A0A0W0ZNL5"/>
<dbReference type="PANTHER" id="PTHR43099">
    <property type="entry name" value="UPF0053 PROTEIN YRKA"/>
    <property type="match status" value="1"/>
</dbReference>
<dbReference type="SMART" id="SM01091">
    <property type="entry name" value="CorC_HlyC"/>
    <property type="match status" value="1"/>
</dbReference>
<evidence type="ECO:0000256" key="3">
    <source>
        <dbReference type="ARBA" id="ARBA00022692"/>
    </source>
</evidence>
<keyword evidence="4" id="KW-0677">Repeat</keyword>
<evidence type="ECO:0000259" key="12">
    <source>
        <dbReference type="PROSITE" id="PS51846"/>
    </source>
</evidence>
<name>A0A0W0ZNL5_9GAMM</name>
<feature type="domain" description="CNNM transmembrane" evidence="12">
    <location>
        <begin position="1"/>
        <end position="203"/>
    </location>
</feature>
<dbReference type="Pfam" id="PF01595">
    <property type="entry name" value="CNNM"/>
    <property type="match status" value="1"/>
</dbReference>
<feature type="transmembrane region" description="Helical" evidence="10">
    <location>
        <begin position="98"/>
        <end position="124"/>
    </location>
</feature>
<dbReference type="Gene3D" id="3.30.465.10">
    <property type="match status" value="1"/>
</dbReference>
<keyword evidence="6 8" id="KW-0129">CBS domain</keyword>
<feature type="transmembrane region" description="Helical" evidence="10">
    <location>
        <begin position="136"/>
        <end position="158"/>
    </location>
</feature>
<dbReference type="PANTHER" id="PTHR43099:SF5">
    <property type="entry name" value="HLYC_CORC FAMILY TRANSPORTER"/>
    <property type="match status" value="1"/>
</dbReference>
<accession>A0A0W0ZNL5</accession>
<reference evidence="13 14" key="1">
    <citation type="submission" date="2015-11" db="EMBL/GenBank/DDBJ databases">
        <title>Genomic analysis of 38 Legionella species identifies large and diverse effector repertoires.</title>
        <authorList>
            <person name="Burstein D."/>
            <person name="Amaro F."/>
            <person name="Zusman T."/>
            <person name="Lifshitz Z."/>
            <person name="Cohen O."/>
            <person name="Gilbert J.A."/>
            <person name="Pupko T."/>
            <person name="Shuman H.A."/>
            <person name="Segal G."/>
        </authorList>
    </citation>
    <scope>NUCLEOTIDE SEQUENCE [LARGE SCALE GENOMIC DNA]</scope>
    <source>
        <strain evidence="13 14">ATCC 49180</strain>
    </source>
</reference>
<dbReference type="GO" id="GO:0050660">
    <property type="term" value="F:flavin adenine dinucleotide binding"/>
    <property type="evidence" value="ECO:0007669"/>
    <property type="project" value="InterPro"/>
</dbReference>
<dbReference type="InterPro" id="IPR005170">
    <property type="entry name" value="Transptr-assoc_dom"/>
</dbReference>
<feature type="transmembrane region" description="Helical" evidence="10">
    <location>
        <begin position="6"/>
        <end position="25"/>
    </location>
</feature>
<evidence type="ECO:0000256" key="9">
    <source>
        <dbReference type="PROSITE-ProRule" id="PRU01193"/>
    </source>
</evidence>
<dbReference type="OrthoDB" id="9798188at2"/>
<evidence type="ECO:0000313" key="13">
    <source>
        <dbReference type="EMBL" id="KTD70828.1"/>
    </source>
</evidence>
<feature type="domain" description="CBS" evidence="11">
    <location>
        <begin position="222"/>
        <end position="283"/>
    </location>
</feature>
<keyword evidence="2" id="KW-1003">Cell membrane</keyword>
<dbReference type="PATRIC" id="fig|40335.7.peg.3036"/>
<keyword evidence="5 9" id="KW-1133">Transmembrane helix</keyword>
<dbReference type="InterPro" id="IPR044751">
    <property type="entry name" value="Ion_transp-like_CBS"/>
</dbReference>
<dbReference type="CDD" id="cd04590">
    <property type="entry name" value="CBS_pair_CorC_HlyC_assoc"/>
    <property type="match status" value="1"/>
</dbReference>
<evidence type="ECO:0000256" key="1">
    <source>
        <dbReference type="ARBA" id="ARBA00004651"/>
    </source>
</evidence>
<dbReference type="PROSITE" id="PS51371">
    <property type="entry name" value="CBS"/>
    <property type="match status" value="2"/>
</dbReference>
<evidence type="ECO:0000256" key="10">
    <source>
        <dbReference type="SAM" id="Phobius"/>
    </source>
</evidence>
<evidence type="ECO:0000256" key="4">
    <source>
        <dbReference type="ARBA" id="ARBA00022737"/>
    </source>
</evidence>
<sequence length="445" mass="51026">MINFLQIISAFLLVLLNAFFVAAEFGMVKLRATRVEAIKNMYGLRGKILVQIHTHLDAYLSACQLGITIASLGLGWIGEPAFAELLRPFLSFIGINSPQLITIIAFFVAFSFISFLHIVVGELMPKSLAIRQSERVSVWTALPLYGFYWLMYPAIWLLNTCSNFLLRLFKLDEVHQTEYFYSTDEIKLLLGASHLHGELSEEEVEIIEHTLDLAELKVTEVMRFNEEIVMLNISKPIHEVIDIIMKNRYSRYPVYDPEKKDVIGIIHVKDLLPIFYQHGEIKELQPLLRPVLKVSRRVPALDLLHKFREGMSHFALVYSGKGTILGFVTLDNLLQVMIGRIKDEFHRTKVDWVLNEDGSISASGNCSIYFLEQAMNQDIDIDDEIDILNGLFIHRLGYLPKEGEYIEFPEFHAKIEKVSPSKIIKVRIYPQKSDSNPEDHNDAKN</sequence>
<dbReference type="SUPFAM" id="SSF54631">
    <property type="entry name" value="CBS-domain pair"/>
    <property type="match status" value="1"/>
</dbReference>
<evidence type="ECO:0000313" key="14">
    <source>
        <dbReference type="Proteomes" id="UP000054693"/>
    </source>
</evidence>
<dbReference type="STRING" id="40335.Ltuc_2839"/>
<evidence type="ECO:0000256" key="8">
    <source>
        <dbReference type="PROSITE-ProRule" id="PRU00703"/>
    </source>
</evidence>
<evidence type="ECO:0000256" key="5">
    <source>
        <dbReference type="ARBA" id="ARBA00022989"/>
    </source>
</evidence>
<dbReference type="PROSITE" id="PS51846">
    <property type="entry name" value="CNNM"/>
    <property type="match status" value="1"/>
</dbReference>
<protein>
    <submittedName>
        <fullName evidence="13">Metal ion transporter</fullName>
    </submittedName>
</protein>
<dbReference type="InterPro" id="IPR051676">
    <property type="entry name" value="UPF0053_domain"/>
</dbReference>
<evidence type="ECO:0000256" key="6">
    <source>
        <dbReference type="ARBA" id="ARBA00023122"/>
    </source>
</evidence>
<feature type="domain" description="CBS" evidence="11">
    <location>
        <begin position="287"/>
        <end position="344"/>
    </location>
</feature>
<dbReference type="RefSeq" id="WP_058522036.1">
    <property type="nucleotide sequence ID" value="NZ_CAAAIP010000004.1"/>
</dbReference>
<feature type="transmembrane region" description="Helical" evidence="10">
    <location>
        <begin position="58"/>
        <end position="78"/>
    </location>
</feature>
<gene>
    <name evidence="13" type="ORF">Ltuc_2839</name>
</gene>
<comment type="subcellular location">
    <subcellularLocation>
        <location evidence="1">Cell membrane</location>
        <topology evidence="1">Multi-pass membrane protein</topology>
    </subcellularLocation>
</comment>
<dbReference type="Pfam" id="PF00571">
    <property type="entry name" value="CBS"/>
    <property type="match status" value="2"/>
</dbReference>
<dbReference type="EMBL" id="LNZA01000012">
    <property type="protein sequence ID" value="KTD70828.1"/>
    <property type="molecule type" value="Genomic_DNA"/>
</dbReference>
<evidence type="ECO:0000256" key="7">
    <source>
        <dbReference type="ARBA" id="ARBA00023136"/>
    </source>
</evidence>
<dbReference type="InterPro" id="IPR002550">
    <property type="entry name" value="CNNM"/>
</dbReference>
<dbReference type="InterPro" id="IPR000644">
    <property type="entry name" value="CBS_dom"/>
</dbReference>
<comment type="caution">
    <text evidence="13">The sequence shown here is derived from an EMBL/GenBank/DDBJ whole genome shotgun (WGS) entry which is preliminary data.</text>
</comment>
<evidence type="ECO:0000259" key="11">
    <source>
        <dbReference type="PROSITE" id="PS51371"/>
    </source>
</evidence>
<dbReference type="InterPro" id="IPR036318">
    <property type="entry name" value="FAD-bd_PCMH-like_sf"/>
</dbReference>
<dbReference type="Pfam" id="PF03471">
    <property type="entry name" value="CorC_HlyC"/>
    <property type="match status" value="1"/>
</dbReference>
<dbReference type="SUPFAM" id="SSF56176">
    <property type="entry name" value="FAD-binding/transporter-associated domain-like"/>
    <property type="match status" value="1"/>
</dbReference>
<keyword evidence="7 9" id="KW-0472">Membrane</keyword>
<keyword evidence="14" id="KW-1185">Reference proteome</keyword>
<dbReference type="GO" id="GO:0005886">
    <property type="term" value="C:plasma membrane"/>
    <property type="evidence" value="ECO:0007669"/>
    <property type="project" value="UniProtKB-SubCell"/>
</dbReference>
<dbReference type="InterPro" id="IPR016169">
    <property type="entry name" value="FAD-bd_PCMH_sub2"/>
</dbReference>
<proteinExistence type="predicted"/>
<dbReference type="SMART" id="SM00116">
    <property type="entry name" value="CBS"/>
    <property type="match status" value="2"/>
</dbReference>
<organism evidence="13 14">
    <name type="scientific">Legionella tucsonensis</name>
    <dbReference type="NCBI Taxonomy" id="40335"/>
    <lineage>
        <taxon>Bacteria</taxon>
        <taxon>Pseudomonadati</taxon>
        <taxon>Pseudomonadota</taxon>
        <taxon>Gammaproteobacteria</taxon>
        <taxon>Legionellales</taxon>
        <taxon>Legionellaceae</taxon>
        <taxon>Legionella</taxon>
    </lineage>
</organism>
<evidence type="ECO:0000256" key="2">
    <source>
        <dbReference type="ARBA" id="ARBA00022475"/>
    </source>
</evidence>
<dbReference type="Gene3D" id="3.10.580.10">
    <property type="entry name" value="CBS-domain"/>
    <property type="match status" value="1"/>
</dbReference>
<dbReference type="InterPro" id="IPR046342">
    <property type="entry name" value="CBS_dom_sf"/>
</dbReference>